<evidence type="ECO:0000256" key="1">
    <source>
        <dbReference type="ARBA" id="ARBA00001526"/>
    </source>
</evidence>
<evidence type="ECO:0000313" key="8">
    <source>
        <dbReference type="EMBL" id="ACO33163.1"/>
    </source>
</evidence>
<dbReference type="Proteomes" id="UP000002207">
    <property type="component" value="Chromosome"/>
</dbReference>
<evidence type="ECO:0000256" key="2">
    <source>
        <dbReference type="ARBA" id="ARBA00009009"/>
    </source>
</evidence>
<dbReference type="PANTHER" id="PTHR35333">
    <property type="entry name" value="BETA-LACTAMASE"/>
    <property type="match status" value="1"/>
</dbReference>
<evidence type="ECO:0000256" key="4">
    <source>
        <dbReference type="ARBA" id="ARBA00022801"/>
    </source>
</evidence>
<dbReference type="GO" id="GO:0030655">
    <property type="term" value="P:beta-lactam antibiotic catabolic process"/>
    <property type="evidence" value="ECO:0007669"/>
    <property type="project" value="InterPro"/>
</dbReference>
<dbReference type="OrthoDB" id="9784149at2"/>
<dbReference type="EMBL" id="CP001472">
    <property type="protein sequence ID" value="ACO33163.1"/>
    <property type="molecule type" value="Genomic_DNA"/>
</dbReference>
<keyword evidence="9" id="KW-1185">Reference proteome</keyword>
<dbReference type="KEGG" id="aca:ACP_3424"/>
<dbReference type="InParanoid" id="C1F6V5"/>
<sequence length="302" mass="32130">MTSSLTRRGWLRLALPVAGGLLLTGRSGFAASPHIAAFEDALAHLERSSGGRLGVALWQPATSLRAGHRLHQRFPMCSTFKVMLVAAVLHRADQAPDRADGHLDRRLHYTQAQVLSWAPVTSKHVATGLTVRELCAAAITLSDNTAANLLLASLGGPAAVTAYARTLGDTRTRLDRTEPTLNSAIPGDPRDTTTPSAMAHNLDRLLLGNALSPASRRQLTAWMLDCQTGLHQLRAGLPAACKVADKTGNGSHGTSNDIAVLWPPHGAPVIITAYLTQSTLTYSEQNAVLARVGRAADECLRL</sequence>
<keyword evidence="5 6" id="KW-0046">Antibiotic resistance</keyword>
<dbReference type="PANTHER" id="PTHR35333:SF3">
    <property type="entry name" value="BETA-LACTAMASE-TYPE TRANSPEPTIDASE FOLD CONTAINING PROTEIN"/>
    <property type="match status" value="1"/>
</dbReference>
<name>C1F6V5_ACIC5</name>
<evidence type="ECO:0000259" key="7">
    <source>
        <dbReference type="Pfam" id="PF13354"/>
    </source>
</evidence>
<dbReference type="GO" id="GO:0008800">
    <property type="term" value="F:beta-lactamase activity"/>
    <property type="evidence" value="ECO:0007669"/>
    <property type="project" value="UniProtKB-UniRule"/>
</dbReference>
<dbReference type="Gene3D" id="3.40.710.10">
    <property type="entry name" value="DD-peptidase/beta-lactamase superfamily"/>
    <property type="match status" value="1"/>
</dbReference>
<dbReference type="AlphaFoldDB" id="C1F6V5"/>
<dbReference type="eggNOG" id="COG2367">
    <property type="taxonomic scope" value="Bacteria"/>
</dbReference>
<dbReference type="RefSeq" id="WP_015898453.1">
    <property type="nucleotide sequence ID" value="NC_012483.1"/>
</dbReference>
<evidence type="ECO:0000256" key="6">
    <source>
        <dbReference type="RuleBase" id="RU361140"/>
    </source>
</evidence>
<dbReference type="InterPro" id="IPR045155">
    <property type="entry name" value="Beta-lactam_cat"/>
</dbReference>
<dbReference type="InterPro" id="IPR000871">
    <property type="entry name" value="Beta-lactam_class-A"/>
</dbReference>
<accession>C1F6V5</accession>
<dbReference type="MEROPS" id="S11.A01"/>
<dbReference type="Pfam" id="PF13354">
    <property type="entry name" value="Beta-lactamase2"/>
    <property type="match status" value="1"/>
</dbReference>
<evidence type="ECO:0000313" key="9">
    <source>
        <dbReference type="Proteomes" id="UP000002207"/>
    </source>
</evidence>
<reference evidence="8 9" key="1">
    <citation type="journal article" date="2009" name="Appl. Environ. Microbiol.">
        <title>Three genomes from the phylum Acidobacteria provide insight into the lifestyles of these microorganisms in soils.</title>
        <authorList>
            <person name="Ward N.L."/>
            <person name="Challacombe J.F."/>
            <person name="Janssen P.H."/>
            <person name="Henrissat B."/>
            <person name="Coutinho P.M."/>
            <person name="Wu M."/>
            <person name="Xie G."/>
            <person name="Haft D.H."/>
            <person name="Sait M."/>
            <person name="Badger J."/>
            <person name="Barabote R.D."/>
            <person name="Bradley B."/>
            <person name="Brettin T.S."/>
            <person name="Brinkac L.M."/>
            <person name="Bruce D."/>
            <person name="Creasy T."/>
            <person name="Daugherty S.C."/>
            <person name="Davidsen T.M."/>
            <person name="DeBoy R.T."/>
            <person name="Detter J.C."/>
            <person name="Dodson R.J."/>
            <person name="Durkin A.S."/>
            <person name="Ganapathy A."/>
            <person name="Gwinn-Giglio M."/>
            <person name="Han C.S."/>
            <person name="Khouri H."/>
            <person name="Kiss H."/>
            <person name="Kothari S.P."/>
            <person name="Madupu R."/>
            <person name="Nelson K.E."/>
            <person name="Nelson W.C."/>
            <person name="Paulsen I."/>
            <person name="Penn K."/>
            <person name="Ren Q."/>
            <person name="Rosovitz M.J."/>
            <person name="Selengut J.D."/>
            <person name="Shrivastava S."/>
            <person name="Sullivan S.A."/>
            <person name="Tapia R."/>
            <person name="Thompson L.S."/>
            <person name="Watkins K.L."/>
            <person name="Yang Q."/>
            <person name="Yu C."/>
            <person name="Zafar N."/>
            <person name="Zhou L."/>
            <person name="Kuske C.R."/>
        </authorList>
    </citation>
    <scope>NUCLEOTIDE SEQUENCE [LARGE SCALE GENOMIC DNA]</scope>
    <source>
        <strain evidence="9">ATCC 51196 / DSM 11244 / BCRC 80197 / JCM 7670 / NBRC 15755 / NCIMB 13165 / 161</strain>
    </source>
</reference>
<dbReference type="EC" id="3.5.2.6" evidence="3 6"/>
<dbReference type="InterPro" id="IPR012338">
    <property type="entry name" value="Beta-lactam/transpept-like"/>
</dbReference>
<gene>
    <name evidence="8" type="ordered locus">ACP_3424</name>
</gene>
<dbReference type="HOGENOM" id="CLU_031960_6_0_0"/>
<feature type="domain" description="Beta-lactamase class A catalytic" evidence="7">
    <location>
        <begin position="55"/>
        <end position="274"/>
    </location>
</feature>
<dbReference type="PROSITE" id="PS51318">
    <property type="entry name" value="TAT"/>
    <property type="match status" value="1"/>
</dbReference>
<dbReference type="InterPro" id="IPR006311">
    <property type="entry name" value="TAT_signal"/>
</dbReference>
<protein>
    <recommendedName>
        <fullName evidence="3 6">Beta-lactamase</fullName>
        <ecNumber evidence="3 6">3.5.2.6</ecNumber>
    </recommendedName>
</protein>
<proteinExistence type="inferred from homology"/>
<comment type="catalytic activity">
    <reaction evidence="1 6">
        <text>a beta-lactam + H2O = a substituted beta-amino acid</text>
        <dbReference type="Rhea" id="RHEA:20401"/>
        <dbReference type="ChEBI" id="CHEBI:15377"/>
        <dbReference type="ChEBI" id="CHEBI:35627"/>
        <dbReference type="ChEBI" id="CHEBI:140347"/>
        <dbReference type="EC" id="3.5.2.6"/>
    </reaction>
</comment>
<evidence type="ECO:0000256" key="3">
    <source>
        <dbReference type="ARBA" id="ARBA00012865"/>
    </source>
</evidence>
<dbReference type="PROSITE" id="PS00146">
    <property type="entry name" value="BETA_LACTAMASE_A"/>
    <property type="match status" value="1"/>
</dbReference>
<dbReference type="PRINTS" id="PR00118">
    <property type="entry name" value="BLACTAMASEA"/>
</dbReference>
<dbReference type="SUPFAM" id="SSF56601">
    <property type="entry name" value="beta-lactamase/transpeptidase-like"/>
    <property type="match status" value="1"/>
</dbReference>
<dbReference type="NCBIfam" id="NF033103">
    <property type="entry name" value="bla_class_A"/>
    <property type="match status" value="1"/>
</dbReference>
<dbReference type="GO" id="GO:0046677">
    <property type="term" value="P:response to antibiotic"/>
    <property type="evidence" value="ECO:0007669"/>
    <property type="project" value="UniProtKB-UniRule"/>
</dbReference>
<dbReference type="STRING" id="240015.ACP_3424"/>
<dbReference type="InterPro" id="IPR023650">
    <property type="entry name" value="Beta-lactam_class-A_AS"/>
</dbReference>
<organism evidence="8 9">
    <name type="scientific">Acidobacterium capsulatum (strain ATCC 51196 / DSM 11244 / BCRC 80197 / JCM 7670 / NBRC 15755 / NCIMB 13165 / 161)</name>
    <dbReference type="NCBI Taxonomy" id="240015"/>
    <lineage>
        <taxon>Bacteria</taxon>
        <taxon>Pseudomonadati</taxon>
        <taxon>Acidobacteriota</taxon>
        <taxon>Terriglobia</taxon>
        <taxon>Terriglobales</taxon>
        <taxon>Acidobacteriaceae</taxon>
        <taxon>Acidobacterium</taxon>
    </lineage>
</organism>
<keyword evidence="4 6" id="KW-0378">Hydrolase</keyword>
<evidence type="ECO:0000256" key="5">
    <source>
        <dbReference type="ARBA" id="ARBA00023251"/>
    </source>
</evidence>
<comment type="similarity">
    <text evidence="2 6">Belongs to the class-A beta-lactamase family.</text>
</comment>